<sequence length="157" mass="18788">MINAQSNTFIIIIDKQYNQFYFRLFLIKHTTFILKGNICLLSTSKRLSLEEQSCPNDDDIIEHSQYNDNDKKFTQIQYGFITTTTLYLISYNEHFTIAIDNRILTIFDQSFSYRILDTLKFFCCQEQAEKPSDDFPYHDDENEPKFNIEIMIILYHF</sequence>
<proteinExistence type="predicted"/>
<gene>
    <name evidence="1" type="ORF">DERP_009462</name>
</gene>
<organism evidence="1 2">
    <name type="scientific">Dermatophagoides pteronyssinus</name>
    <name type="common">European house dust mite</name>
    <dbReference type="NCBI Taxonomy" id="6956"/>
    <lineage>
        <taxon>Eukaryota</taxon>
        <taxon>Metazoa</taxon>
        <taxon>Ecdysozoa</taxon>
        <taxon>Arthropoda</taxon>
        <taxon>Chelicerata</taxon>
        <taxon>Arachnida</taxon>
        <taxon>Acari</taxon>
        <taxon>Acariformes</taxon>
        <taxon>Sarcoptiformes</taxon>
        <taxon>Astigmata</taxon>
        <taxon>Psoroptidia</taxon>
        <taxon>Analgoidea</taxon>
        <taxon>Pyroglyphidae</taxon>
        <taxon>Dermatophagoidinae</taxon>
        <taxon>Dermatophagoides</taxon>
    </lineage>
</organism>
<protein>
    <recommendedName>
        <fullName evidence="3">Transmembrane protein</fullName>
    </recommendedName>
</protein>
<evidence type="ECO:0000313" key="1">
    <source>
        <dbReference type="EMBL" id="KAH9413863.1"/>
    </source>
</evidence>
<reference evidence="1 2" key="2">
    <citation type="journal article" date="2022" name="Mol. Biol. Evol.">
        <title>Comparative Genomics Reveals Insights into the Divergent Evolution of Astigmatic Mites and Household Pest Adaptations.</title>
        <authorList>
            <person name="Xiong Q."/>
            <person name="Wan A.T."/>
            <person name="Liu X."/>
            <person name="Fung C.S."/>
            <person name="Xiao X."/>
            <person name="Malainual N."/>
            <person name="Hou J."/>
            <person name="Wang L."/>
            <person name="Wang M."/>
            <person name="Yang K.Y."/>
            <person name="Cui Y."/>
            <person name="Leung E.L."/>
            <person name="Nong W."/>
            <person name="Shin S.K."/>
            <person name="Au S.W."/>
            <person name="Jeong K.Y."/>
            <person name="Chew F.T."/>
            <person name="Hui J.H."/>
            <person name="Leung T.F."/>
            <person name="Tungtrongchitr A."/>
            <person name="Zhong N."/>
            <person name="Liu Z."/>
            <person name="Tsui S.K."/>
        </authorList>
    </citation>
    <scope>NUCLEOTIDE SEQUENCE [LARGE SCALE GENOMIC DNA]</scope>
    <source>
        <strain evidence="1">Derp</strain>
    </source>
</reference>
<dbReference type="Proteomes" id="UP000887458">
    <property type="component" value="Unassembled WGS sequence"/>
</dbReference>
<name>A0ABQ8IU82_DERPT</name>
<evidence type="ECO:0008006" key="3">
    <source>
        <dbReference type="Google" id="ProtNLM"/>
    </source>
</evidence>
<keyword evidence="2" id="KW-1185">Reference proteome</keyword>
<accession>A0ABQ8IU82</accession>
<reference evidence="1 2" key="1">
    <citation type="journal article" date="2018" name="J. Allergy Clin. Immunol.">
        <title>High-quality assembly of Dermatophagoides pteronyssinus genome and transcriptome reveals a wide range of novel allergens.</title>
        <authorList>
            <person name="Liu X.Y."/>
            <person name="Yang K.Y."/>
            <person name="Wang M.Q."/>
            <person name="Kwok J.S."/>
            <person name="Zeng X."/>
            <person name="Yang Z."/>
            <person name="Xiao X.J."/>
            <person name="Lau C.P."/>
            <person name="Li Y."/>
            <person name="Huang Z.M."/>
            <person name="Ba J.G."/>
            <person name="Yim A.K."/>
            <person name="Ouyang C.Y."/>
            <person name="Ngai S.M."/>
            <person name="Chan T.F."/>
            <person name="Leung E.L."/>
            <person name="Liu L."/>
            <person name="Liu Z.G."/>
            <person name="Tsui S.K."/>
        </authorList>
    </citation>
    <scope>NUCLEOTIDE SEQUENCE [LARGE SCALE GENOMIC DNA]</scope>
    <source>
        <strain evidence="1">Derp</strain>
    </source>
</reference>
<evidence type="ECO:0000313" key="2">
    <source>
        <dbReference type="Proteomes" id="UP000887458"/>
    </source>
</evidence>
<dbReference type="EMBL" id="NJHN03000117">
    <property type="protein sequence ID" value="KAH9413863.1"/>
    <property type="molecule type" value="Genomic_DNA"/>
</dbReference>
<comment type="caution">
    <text evidence="1">The sequence shown here is derived from an EMBL/GenBank/DDBJ whole genome shotgun (WGS) entry which is preliminary data.</text>
</comment>